<comment type="caution">
    <text evidence="2">The sequence shown here is derived from an EMBL/GenBank/DDBJ whole genome shotgun (WGS) entry which is preliminary data.</text>
</comment>
<dbReference type="EMBL" id="BAAAMR010000025">
    <property type="protein sequence ID" value="GAA2137500.1"/>
    <property type="molecule type" value="Genomic_DNA"/>
</dbReference>
<gene>
    <name evidence="2" type="ORF">GCM10009727_32790</name>
</gene>
<organism evidence="2 3">
    <name type="scientific">Actinomadura napierensis</name>
    <dbReference type="NCBI Taxonomy" id="267854"/>
    <lineage>
        <taxon>Bacteria</taxon>
        <taxon>Bacillati</taxon>
        <taxon>Actinomycetota</taxon>
        <taxon>Actinomycetes</taxon>
        <taxon>Streptosporangiales</taxon>
        <taxon>Thermomonosporaceae</taxon>
        <taxon>Actinomadura</taxon>
    </lineage>
</organism>
<name>A0ABP5KX65_9ACTN</name>
<feature type="compositionally biased region" description="Basic residues" evidence="1">
    <location>
        <begin position="44"/>
        <end position="56"/>
    </location>
</feature>
<evidence type="ECO:0000313" key="2">
    <source>
        <dbReference type="EMBL" id="GAA2137500.1"/>
    </source>
</evidence>
<sequence length="92" mass="9474">MLDDVADEEQVRPPEALDLLRKVVGADRVDADPDAAARIAARCGGRRKRPNARPRRAAPSPNPCAAPNGGPTPTCAGAPGRADLAGRSDPVA</sequence>
<evidence type="ECO:0000313" key="3">
    <source>
        <dbReference type="Proteomes" id="UP001501020"/>
    </source>
</evidence>
<evidence type="ECO:0000256" key="1">
    <source>
        <dbReference type="SAM" id="MobiDB-lite"/>
    </source>
</evidence>
<feature type="region of interest" description="Disordered" evidence="1">
    <location>
        <begin position="41"/>
        <end position="92"/>
    </location>
</feature>
<feature type="compositionally biased region" description="Low complexity" evidence="1">
    <location>
        <begin position="57"/>
        <end position="80"/>
    </location>
</feature>
<keyword evidence="3" id="KW-1185">Reference proteome</keyword>
<protein>
    <submittedName>
        <fullName evidence="2">Uncharacterized protein</fullName>
    </submittedName>
</protein>
<accession>A0ABP5KX65</accession>
<reference evidence="3" key="1">
    <citation type="journal article" date="2019" name="Int. J. Syst. Evol. Microbiol.">
        <title>The Global Catalogue of Microorganisms (GCM) 10K type strain sequencing project: providing services to taxonomists for standard genome sequencing and annotation.</title>
        <authorList>
            <consortium name="The Broad Institute Genomics Platform"/>
            <consortium name="The Broad Institute Genome Sequencing Center for Infectious Disease"/>
            <person name="Wu L."/>
            <person name="Ma J."/>
        </authorList>
    </citation>
    <scope>NUCLEOTIDE SEQUENCE [LARGE SCALE GENOMIC DNA]</scope>
    <source>
        <strain evidence="3">JCM 13850</strain>
    </source>
</reference>
<dbReference type="Proteomes" id="UP001501020">
    <property type="component" value="Unassembled WGS sequence"/>
</dbReference>
<dbReference type="RefSeq" id="WP_344267351.1">
    <property type="nucleotide sequence ID" value="NZ_BAAAMR010000025.1"/>
</dbReference>
<proteinExistence type="predicted"/>